<protein>
    <recommendedName>
        <fullName evidence="3">DUF4374 domain-containing protein</fullName>
    </recommendedName>
</protein>
<proteinExistence type="predicted"/>
<reference evidence="1 2" key="1">
    <citation type="submission" date="2018-07" db="EMBL/GenBank/DDBJ databases">
        <title>Genomic Encyclopedia of Type Strains, Phase IV (KMG-IV): sequencing the most valuable type-strain genomes for metagenomic binning, comparative biology and taxonomic classification.</title>
        <authorList>
            <person name="Goeker M."/>
        </authorList>
    </citation>
    <scope>NUCLEOTIDE SEQUENCE [LARGE SCALE GENOMIC DNA]</scope>
    <source>
        <strain evidence="1 2">DSM 4134</strain>
    </source>
</reference>
<dbReference type="OrthoDB" id="1122951at2"/>
<name>A0A3D9L061_MARFU</name>
<dbReference type="RefSeq" id="WP_115868864.1">
    <property type="nucleotide sequence ID" value="NZ_QREG01000014.1"/>
</dbReference>
<dbReference type="EMBL" id="QREG01000014">
    <property type="protein sequence ID" value="RED96577.1"/>
    <property type="molecule type" value="Genomic_DNA"/>
</dbReference>
<dbReference type="AlphaFoldDB" id="A0A3D9L061"/>
<organism evidence="1 2">
    <name type="scientific">Marinoscillum furvescens DSM 4134</name>
    <dbReference type="NCBI Taxonomy" id="1122208"/>
    <lineage>
        <taxon>Bacteria</taxon>
        <taxon>Pseudomonadati</taxon>
        <taxon>Bacteroidota</taxon>
        <taxon>Cytophagia</taxon>
        <taxon>Cytophagales</taxon>
        <taxon>Reichenbachiellaceae</taxon>
        <taxon>Marinoscillum</taxon>
    </lineage>
</organism>
<comment type="caution">
    <text evidence="1">The sequence shown here is derived from an EMBL/GenBank/DDBJ whole genome shotgun (WGS) entry which is preliminary data.</text>
</comment>
<dbReference type="PROSITE" id="PS51257">
    <property type="entry name" value="PROKAR_LIPOPROTEIN"/>
    <property type="match status" value="1"/>
</dbReference>
<sequence>MINNTLRQLLALSLVIITLVSCEDEPGVEPETPGTTDTTETGREFFTVALSASPTGETKVYTQALADLSSGTISYDGYGFEMPSTRTARIFGSADGTSLFNLDYGGGRIYKFAVKGGESYPMEYEKNVEFAMGTAYPRWTKASEQYASIQYADGATAARVYAYTDSTANGDGTYTYTDSSFVRSDVTLRIMSVGLNDLTFGSIEEITIPVSETDLESFNYVSRVDAPVIAGNKIYYGMAKSAYNPEDPCTGRGCPAPVYTNVETLVLDYPSLTNPHIISTEIAAGATNGYRTPVAYTDENGDVYQIITVPDNTYDTYILKITDGAYDDSYQFNLSDLVGENTRSLGWFYVGNGIGYVPYLRTDESNSNSDSNWSVARVDLYSGTAVKLNLPENLWLQQYQSGVVKDGKFYMAITPTGENGNIYIFDIASESADGFAVGATLNNLAEGTYIGVY</sequence>
<evidence type="ECO:0000313" key="2">
    <source>
        <dbReference type="Proteomes" id="UP000256779"/>
    </source>
</evidence>
<accession>A0A3D9L061</accession>
<dbReference type="Proteomes" id="UP000256779">
    <property type="component" value="Unassembled WGS sequence"/>
</dbReference>
<evidence type="ECO:0008006" key="3">
    <source>
        <dbReference type="Google" id="ProtNLM"/>
    </source>
</evidence>
<evidence type="ECO:0000313" key="1">
    <source>
        <dbReference type="EMBL" id="RED96577.1"/>
    </source>
</evidence>
<gene>
    <name evidence="1" type="ORF">C7460_11435</name>
</gene>
<keyword evidence="2" id="KW-1185">Reference proteome</keyword>